<dbReference type="RefSeq" id="WP_055261884.1">
    <property type="nucleotide sequence ID" value="NZ_CYXV01000004.1"/>
</dbReference>
<dbReference type="Pfam" id="PF08890">
    <property type="entry name" value="Phage_TAC_5"/>
    <property type="match status" value="1"/>
</dbReference>
<proteinExistence type="predicted"/>
<name>A0A173S656_9FIRM</name>
<evidence type="ECO:0000313" key="2">
    <source>
        <dbReference type="Proteomes" id="UP000095495"/>
    </source>
</evidence>
<dbReference type="AlphaFoldDB" id="A0A173S656"/>
<organism evidence="1 2">
    <name type="scientific">Roseburia faecis</name>
    <dbReference type="NCBI Taxonomy" id="301302"/>
    <lineage>
        <taxon>Bacteria</taxon>
        <taxon>Bacillati</taxon>
        <taxon>Bacillota</taxon>
        <taxon>Clostridia</taxon>
        <taxon>Lachnospirales</taxon>
        <taxon>Lachnospiraceae</taxon>
        <taxon>Roseburia</taxon>
    </lineage>
</organism>
<accession>A0A173S656</accession>
<dbReference type="Proteomes" id="UP000095495">
    <property type="component" value="Unassembled WGS sequence"/>
</dbReference>
<reference evidence="1 2" key="1">
    <citation type="submission" date="2015-09" db="EMBL/GenBank/DDBJ databases">
        <authorList>
            <consortium name="Pathogen Informatics"/>
        </authorList>
    </citation>
    <scope>NUCLEOTIDE SEQUENCE [LARGE SCALE GENOMIC DNA]</scope>
    <source>
        <strain evidence="1 2">2789STDY5608863</strain>
    </source>
</reference>
<gene>
    <name evidence="1" type="primary">yqbN</name>
    <name evidence="1" type="ORF">ERS852420_01118</name>
</gene>
<dbReference type="InterPro" id="IPR038559">
    <property type="entry name" value="XkdN-like_sf"/>
</dbReference>
<dbReference type="EMBL" id="CYXV01000004">
    <property type="protein sequence ID" value="CUM85802.1"/>
    <property type="molecule type" value="Genomic_DNA"/>
</dbReference>
<sequence>MSNLSRFLAKNKIKRENGKYAPSKAFVDENGNPLEFEFRPITSKRNETMREGHTKDVPVVGKPNMFRPKLDTTAYINDLIAESIVEPDLYNKELQDSYGVKTPGELLYAMIDNPGEYQDLSAWVQKFQGFDTLEDKTEQAKN</sequence>
<protein>
    <submittedName>
        <fullName evidence="1">Phage XkdN-like protein</fullName>
    </submittedName>
</protein>
<evidence type="ECO:0000313" key="1">
    <source>
        <dbReference type="EMBL" id="CUM85802.1"/>
    </source>
</evidence>
<dbReference type="InterPro" id="IPR014986">
    <property type="entry name" value="XkdN-like"/>
</dbReference>
<dbReference type="Gene3D" id="3.30.2220.30">
    <property type="match status" value="1"/>
</dbReference>